<evidence type="ECO:0000256" key="2">
    <source>
        <dbReference type="ARBA" id="ARBA00004586"/>
    </source>
</evidence>
<keyword evidence="4" id="KW-0256">Endoplasmic reticulum</keyword>
<name>A0ABS0SAY2_9HYPH</name>
<evidence type="ECO:0000313" key="9">
    <source>
        <dbReference type="EMBL" id="MBI1619667.1"/>
    </source>
</evidence>
<dbReference type="PANTHER" id="PTHR13416">
    <property type="match status" value="1"/>
</dbReference>
<dbReference type="RefSeq" id="WP_198474288.1">
    <property type="nucleotide sequence ID" value="NZ_JADGMQ010000002.1"/>
</dbReference>
<evidence type="ECO:0000256" key="1">
    <source>
        <dbReference type="ARBA" id="ARBA00004127"/>
    </source>
</evidence>
<evidence type="ECO:0000313" key="10">
    <source>
        <dbReference type="Proteomes" id="UP000601789"/>
    </source>
</evidence>
<dbReference type="InterPro" id="IPR012430">
    <property type="entry name" value="TMEM43_fam"/>
</dbReference>
<feature type="transmembrane region" description="Helical" evidence="8">
    <location>
        <begin position="20"/>
        <end position="38"/>
    </location>
</feature>
<evidence type="ECO:0000256" key="6">
    <source>
        <dbReference type="ARBA" id="ARBA00023136"/>
    </source>
</evidence>
<evidence type="ECO:0000256" key="3">
    <source>
        <dbReference type="ARBA" id="ARBA00022692"/>
    </source>
</evidence>
<dbReference type="EMBL" id="JADGMQ010000002">
    <property type="protein sequence ID" value="MBI1619667.1"/>
    <property type="molecule type" value="Genomic_DNA"/>
</dbReference>
<evidence type="ECO:0000256" key="8">
    <source>
        <dbReference type="SAM" id="Phobius"/>
    </source>
</evidence>
<dbReference type="PANTHER" id="PTHR13416:SF2">
    <property type="entry name" value="TRANSMEMBRANE PROTEIN 43"/>
    <property type="match status" value="1"/>
</dbReference>
<evidence type="ECO:0000256" key="5">
    <source>
        <dbReference type="ARBA" id="ARBA00022989"/>
    </source>
</evidence>
<evidence type="ECO:0000256" key="4">
    <source>
        <dbReference type="ARBA" id="ARBA00022824"/>
    </source>
</evidence>
<keyword evidence="6 8" id="KW-0472">Membrane</keyword>
<feature type="transmembrane region" description="Helical" evidence="8">
    <location>
        <begin position="292"/>
        <end position="317"/>
    </location>
</feature>
<feature type="region of interest" description="Disordered" evidence="7">
    <location>
        <begin position="135"/>
        <end position="157"/>
    </location>
</feature>
<sequence length="389" mass="42302">MTYQEVTSVSWFGRIKNSVVGVLVGIVLILAMIILLFWNEGRAVTTARSLEEGAGIVVSVSAGQIDPANEDALVHVTGMVTTNDMPSDPDFGIMVNALQLLRQVEMYQWVEESRSETTKNLGGSEDTVTTYTYSRRWSEQEHESSEFRHPDGRENPPMELRRGYFPVEDASIGEFQLSSTVIAMIDNQEPLRLGRENAEAIQDVVGRSHRVHIIDGNIYLGDDPHNPQVGDYRISYKIVPIGAASVIGQQAGAGIVNYQTNAGDRLLLVTHGIASASDMFADAAQSNAMLTWILRAVAVFMLVIGFAMIMGPLGVIADIVPILGSIVRFGSGIVAIIFGIMTGTLTIAVAWFWYRPLTSLIVIAVGFGISWLLTQRAKKNASQASASIA</sequence>
<organism evidence="9 10">
    <name type="scientific">Aquamicrobium zhengzhouense</name>
    <dbReference type="NCBI Taxonomy" id="2781738"/>
    <lineage>
        <taxon>Bacteria</taxon>
        <taxon>Pseudomonadati</taxon>
        <taxon>Pseudomonadota</taxon>
        <taxon>Alphaproteobacteria</taxon>
        <taxon>Hyphomicrobiales</taxon>
        <taxon>Phyllobacteriaceae</taxon>
        <taxon>Aquamicrobium</taxon>
    </lineage>
</organism>
<keyword evidence="10" id="KW-1185">Reference proteome</keyword>
<comment type="caution">
    <text evidence="9">The sequence shown here is derived from an EMBL/GenBank/DDBJ whole genome shotgun (WGS) entry which is preliminary data.</text>
</comment>
<dbReference type="Proteomes" id="UP000601789">
    <property type="component" value="Unassembled WGS sequence"/>
</dbReference>
<evidence type="ECO:0000256" key="7">
    <source>
        <dbReference type="SAM" id="MobiDB-lite"/>
    </source>
</evidence>
<feature type="compositionally biased region" description="Basic and acidic residues" evidence="7">
    <location>
        <begin position="136"/>
        <end position="157"/>
    </location>
</feature>
<reference evidence="9 10" key="1">
    <citation type="submission" date="2020-10" db="EMBL/GenBank/DDBJ databases">
        <title>Aquamicrobium zhengzhouensis sp. nov., a exopolysaccharide producing bacterium isolated from farmland soil.</title>
        <authorList>
            <person name="Wang X."/>
        </authorList>
    </citation>
    <scope>NUCLEOTIDE SEQUENCE [LARGE SCALE GENOMIC DNA]</scope>
    <source>
        <strain evidence="10">cd-1</strain>
    </source>
</reference>
<accession>A0ABS0SAY2</accession>
<feature type="transmembrane region" description="Helical" evidence="8">
    <location>
        <begin position="357"/>
        <end position="374"/>
    </location>
</feature>
<dbReference type="Pfam" id="PF07787">
    <property type="entry name" value="TMEM43"/>
    <property type="match status" value="1"/>
</dbReference>
<keyword evidence="5 8" id="KW-1133">Transmembrane helix</keyword>
<keyword evidence="3 8" id="KW-0812">Transmembrane</keyword>
<proteinExistence type="predicted"/>
<feature type="transmembrane region" description="Helical" evidence="8">
    <location>
        <begin position="329"/>
        <end position="351"/>
    </location>
</feature>
<comment type="subcellular location">
    <subcellularLocation>
        <location evidence="1">Endomembrane system</location>
        <topology evidence="1">Multi-pass membrane protein</topology>
    </subcellularLocation>
    <subcellularLocation>
        <location evidence="2">Endoplasmic reticulum membrane</location>
    </subcellularLocation>
</comment>
<protein>
    <submittedName>
        <fullName evidence="9">TMEM43 family protein</fullName>
    </submittedName>
</protein>
<gene>
    <name evidence="9" type="ORF">IOD40_03180</name>
</gene>